<evidence type="ECO:0000259" key="3">
    <source>
        <dbReference type="Pfam" id="PF10536"/>
    </source>
</evidence>
<keyword evidence="1" id="KW-0175">Coiled coil</keyword>
<dbReference type="Proteomes" id="UP001318860">
    <property type="component" value="Unassembled WGS sequence"/>
</dbReference>
<evidence type="ECO:0000256" key="1">
    <source>
        <dbReference type="SAM" id="Coils"/>
    </source>
</evidence>
<dbReference type="PANTHER" id="PTHR36607">
    <property type="entry name" value="1,2-DIHYDROXY-3-KETO-5-METHYLTHIOPENTENE DIOXYGENASE 4"/>
    <property type="match status" value="1"/>
</dbReference>
<feature type="region of interest" description="Disordered" evidence="2">
    <location>
        <begin position="515"/>
        <end position="554"/>
    </location>
</feature>
<sequence length="831" mass="94809">MVFFKDNSSPSGIQHLMILDDESQCIDKGTILAIFDPIVGRYATAWPRLTNSSYLEEWSKEIPSSKTSKTWTLQATHHQQSAESTPLPTLDRHIIEGQAKWGDDIKFAGEFHYIKGYWEWTEDVLSRCKNILQKVKIYDAVYASLFTAISEWIRFWSKKLTKYNKPPPRTEKKRVARPKSTYNPLGNLDVHGEWSPAEKASFSKINIKESLREETYLAAFLACWLCVFVLPNDDINMIRPSTFKMAGIMASGRTVGLAVPVLASIYKGLNKIVGSSRPSRVCSTFPVHFIHGWLAHYFKTHHQVWQGVRGPKMTTFSGEGGAKYYDPTDARKRIHKGEIVSLTCTMITKEKDFTYVDNGNAEEFERNYFLAIRSNYLPLWQGGYFIVEPYSPHRFSRQFGFYQVVPGALKRDVRRASLDEGIHYWRLCTLSKTFSKACLPCMPSNAKKFSSEDYKTWWNRVHGCFFQENIASLINMERSGELPEGTKPNNGGGLIDENSQASLYVAPLVNECNAQANKRKSTSHPAEESSSNADRHWKRPKKDSGSLPSHDVDDIADHPLQIETFAEEHAIFQLEKDLVNIDDDESQGSQRSVVRLNELARNSMVDRTTREETRDLAKATKTPHCTTFSLFEGGKFLYKHQREFLQNMWSDLREKLANTSIDFISSIKEDVFVVLESMKSFKDFDISHLEELLKALFAQATAYDEARSISSEKGSKELLAQQLSEARDRLHDAKTKENKEFAQIMSTKDDLESIKKEIDSLQKRKKNLTASLKQQQELLQIAQAEVFDIEEEITAIESISPLSDEAVENLKVSALHLETAKEELKNLNPFA</sequence>
<proteinExistence type="predicted"/>
<organism evidence="4 5">
    <name type="scientific">Rehmannia glutinosa</name>
    <name type="common">Chinese foxglove</name>
    <dbReference type="NCBI Taxonomy" id="99300"/>
    <lineage>
        <taxon>Eukaryota</taxon>
        <taxon>Viridiplantae</taxon>
        <taxon>Streptophyta</taxon>
        <taxon>Embryophyta</taxon>
        <taxon>Tracheophyta</taxon>
        <taxon>Spermatophyta</taxon>
        <taxon>Magnoliopsida</taxon>
        <taxon>eudicotyledons</taxon>
        <taxon>Gunneridae</taxon>
        <taxon>Pentapetalae</taxon>
        <taxon>asterids</taxon>
        <taxon>lamiids</taxon>
        <taxon>Lamiales</taxon>
        <taxon>Orobanchaceae</taxon>
        <taxon>Rehmannieae</taxon>
        <taxon>Rehmannia</taxon>
    </lineage>
</organism>
<evidence type="ECO:0000313" key="5">
    <source>
        <dbReference type="Proteomes" id="UP001318860"/>
    </source>
</evidence>
<feature type="region of interest" description="Disordered" evidence="2">
    <location>
        <begin position="165"/>
        <end position="184"/>
    </location>
</feature>
<evidence type="ECO:0000313" key="4">
    <source>
        <dbReference type="EMBL" id="KAK6146337.1"/>
    </source>
</evidence>
<protein>
    <recommendedName>
        <fullName evidence="3">Aminotransferase-like plant mobile domain-containing protein</fullName>
    </recommendedName>
</protein>
<reference evidence="4 5" key="1">
    <citation type="journal article" date="2021" name="Comput. Struct. Biotechnol. J.">
        <title>De novo genome assembly of the potent medicinal plant Rehmannia glutinosa using nanopore technology.</title>
        <authorList>
            <person name="Ma L."/>
            <person name="Dong C."/>
            <person name="Song C."/>
            <person name="Wang X."/>
            <person name="Zheng X."/>
            <person name="Niu Y."/>
            <person name="Chen S."/>
            <person name="Feng W."/>
        </authorList>
    </citation>
    <scope>NUCLEOTIDE SEQUENCE [LARGE SCALE GENOMIC DNA]</scope>
    <source>
        <strain evidence="4">DH-2019</strain>
    </source>
</reference>
<gene>
    <name evidence="4" type="ORF">DH2020_020206</name>
</gene>
<dbReference type="PANTHER" id="PTHR36607:SF23">
    <property type="entry name" value="AMINOTRANSFERASE-LIKE PLANT MOBILE DOMAIN-CONTAINING PROTEIN"/>
    <property type="match status" value="1"/>
</dbReference>
<dbReference type="EMBL" id="JABTTQ020000011">
    <property type="protein sequence ID" value="KAK6146337.1"/>
    <property type="molecule type" value="Genomic_DNA"/>
</dbReference>
<name>A0ABR0WJ83_REHGL</name>
<keyword evidence="5" id="KW-1185">Reference proteome</keyword>
<feature type="coiled-coil region" evidence="1">
    <location>
        <begin position="716"/>
        <end position="827"/>
    </location>
</feature>
<dbReference type="Pfam" id="PF10536">
    <property type="entry name" value="PMD"/>
    <property type="match status" value="1"/>
</dbReference>
<comment type="caution">
    <text evidence="4">The sequence shown here is derived from an EMBL/GenBank/DDBJ whole genome shotgun (WGS) entry which is preliminary data.</text>
</comment>
<dbReference type="InterPro" id="IPR019557">
    <property type="entry name" value="AminoTfrase-like_pln_mobile"/>
</dbReference>
<feature type="domain" description="Aminotransferase-like plant mobile" evidence="3">
    <location>
        <begin position="206"/>
        <end position="459"/>
    </location>
</feature>
<accession>A0ABR0WJ83</accession>
<evidence type="ECO:0000256" key="2">
    <source>
        <dbReference type="SAM" id="MobiDB-lite"/>
    </source>
</evidence>